<dbReference type="OrthoDB" id="9796171at2"/>
<dbReference type="SUPFAM" id="SSF55729">
    <property type="entry name" value="Acyl-CoA N-acyltransferases (Nat)"/>
    <property type="match status" value="1"/>
</dbReference>
<reference evidence="4 5" key="1">
    <citation type="submission" date="2018-03" db="EMBL/GenBank/DDBJ databases">
        <authorList>
            <person name="Keele B.F."/>
        </authorList>
    </citation>
    <scope>NUCLEOTIDE SEQUENCE [LARGE SCALE GENOMIC DNA]</scope>
    <source>
        <strain evidence="4 5">CECT 8599</strain>
    </source>
</reference>
<dbReference type="CDD" id="cd04301">
    <property type="entry name" value="NAT_SF"/>
    <property type="match status" value="1"/>
</dbReference>
<dbReference type="InterPro" id="IPR016181">
    <property type="entry name" value="Acyl_CoA_acyltransferase"/>
</dbReference>
<evidence type="ECO:0000313" key="5">
    <source>
        <dbReference type="Proteomes" id="UP000244880"/>
    </source>
</evidence>
<dbReference type="PROSITE" id="PS51186">
    <property type="entry name" value="GNAT"/>
    <property type="match status" value="1"/>
</dbReference>
<dbReference type="PANTHER" id="PTHR43877">
    <property type="entry name" value="AMINOALKYLPHOSPHONATE N-ACETYLTRANSFERASE-RELATED-RELATED"/>
    <property type="match status" value="1"/>
</dbReference>
<organism evidence="4 5">
    <name type="scientific">Ascidiaceihabitans donghaensis</name>
    <dbReference type="NCBI Taxonomy" id="1510460"/>
    <lineage>
        <taxon>Bacteria</taxon>
        <taxon>Pseudomonadati</taxon>
        <taxon>Pseudomonadota</taxon>
        <taxon>Alphaproteobacteria</taxon>
        <taxon>Rhodobacterales</taxon>
        <taxon>Paracoccaceae</taxon>
        <taxon>Ascidiaceihabitans</taxon>
    </lineage>
</organism>
<feature type="domain" description="N-acetyltransferase" evidence="3">
    <location>
        <begin position="1"/>
        <end position="140"/>
    </location>
</feature>
<dbReference type="InterPro" id="IPR000182">
    <property type="entry name" value="GNAT_dom"/>
</dbReference>
<dbReference type="Pfam" id="PF13673">
    <property type="entry name" value="Acetyltransf_10"/>
    <property type="match status" value="1"/>
</dbReference>
<accession>A0A2R8B8F3</accession>
<dbReference type="Proteomes" id="UP000244880">
    <property type="component" value="Unassembled WGS sequence"/>
</dbReference>
<dbReference type="RefSeq" id="WP_108826674.1">
    <property type="nucleotide sequence ID" value="NZ_OMOR01000001.1"/>
</dbReference>
<proteinExistence type="predicted"/>
<dbReference type="InterPro" id="IPR050832">
    <property type="entry name" value="Bact_Acetyltransf"/>
</dbReference>
<dbReference type="AlphaFoldDB" id="A0A2R8B8F3"/>
<protein>
    <submittedName>
        <fullName evidence="4">Acetyltransferase</fullName>
        <ecNumber evidence="4">2.3.1.-</ecNumber>
    </submittedName>
</protein>
<evidence type="ECO:0000256" key="2">
    <source>
        <dbReference type="ARBA" id="ARBA00023315"/>
    </source>
</evidence>
<keyword evidence="2 4" id="KW-0012">Acyltransferase</keyword>
<dbReference type="EC" id="2.3.1.-" evidence="4"/>
<evidence type="ECO:0000313" key="4">
    <source>
        <dbReference type="EMBL" id="SPH19320.1"/>
    </source>
</evidence>
<dbReference type="GO" id="GO:0016747">
    <property type="term" value="F:acyltransferase activity, transferring groups other than amino-acyl groups"/>
    <property type="evidence" value="ECO:0007669"/>
    <property type="project" value="InterPro"/>
</dbReference>
<keyword evidence="5" id="KW-1185">Reference proteome</keyword>
<sequence length="140" mass="14951">MIVSVFQTSDIDTCLALRRVVFIEEQGVSEQEEVDGLDSEALHVLATVGGLPIGCARILQKGVTAKIGRVCVLKEQRGTGLGAKLVQKALELASQNAGIDRAVLGAQVHAIAFYEGLGFTAFGPVYDDAGIDHRDMERLL</sequence>
<keyword evidence="1 4" id="KW-0808">Transferase</keyword>
<gene>
    <name evidence="4" type="ORF">ASD8599_00045</name>
</gene>
<dbReference type="Gene3D" id="3.40.630.30">
    <property type="match status" value="1"/>
</dbReference>
<dbReference type="PANTHER" id="PTHR43877:SF2">
    <property type="entry name" value="AMINOALKYLPHOSPHONATE N-ACETYLTRANSFERASE-RELATED"/>
    <property type="match status" value="1"/>
</dbReference>
<evidence type="ECO:0000259" key="3">
    <source>
        <dbReference type="PROSITE" id="PS51186"/>
    </source>
</evidence>
<dbReference type="EMBL" id="OMOR01000001">
    <property type="protein sequence ID" value="SPH19320.1"/>
    <property type="molecule type" value="Genomic_DNA"/>
</dbReference>
<evidence type="ECO:0000256" key="1">
    <source>
        <dbReference type="ARBA" id="ARBA00022679"/>
    </source>
</evidence>
<name>A0A2R8B8F3_9RHOB</name>